<dbReference type="Proteomes" id="UP000050761">
    <property type="component" value="Unassembled WGS sequence"/>
</dbReference>
<dbReference type="AlphaFoldDB" id="A0A183GX53"/>
<sequence length="57" mass="6817">LEITWSTPMATPFLTSTRRSRPFRSDITTQIWSKRLQIRTSLYVQPSEQLMQKRHPI</sequence>
<reference evidence="2" key="1">
    <citation type="submission" date="2019-09" db="UniProtKB">
        <authorList>
            <consortium name="WormBaseParasite"/>
        </authorList>
    </citation>
    <scope>IDENTIFICATION</scope>
</reference>
<accession>A0A183GX53</accession>
<organism evidence="1 2">
    <name type="scientific">Heligmosomoides polygyrus</name>
    <name type="common">Parasitic roundworm</name>
    <dbReference type="NCBI Taxonomy" id="6339"/>
    <lineage>
        <taxon>Eukaryota</taxon>
        <taxon>Metazoa</taxon>
        <taxon>Ecdysozoa</taxon>
        <taxon>Nematoda</taxon>
        <taxon>Chromadorea</taxon>
        <taxon>Rhabditida</taxon>
        <taxon>Rhabditina</taxon>
        <taxon>Rhabditomorpha</taxon>
        <taxon>Strongyloidea</taxon>
        <taxon>Heligmosomidae</taxon>
        <taxon>Heligmosomoides</taxon>
    </lineage>
</organism>
<protein>
    <submittedName>
        <fullName evidence="2">Neur_chan_LBD domain-containing protein</fullName>
    </submittedName>
</protein>
<dbReference type="WBParaSite" id="HPBE_0002727301-mRNA-1">
    <property type="protein sequence ID" value="HPBE_0002727301-mRNA-1"/>
    <property type="gene ID" value="HPBE_0002727301"/>
</dbReference>
<evidence type="ECO:0000313" key="1">
    <source>
        <dbReference type="Proteomes" id="UP000050761"/>
    </source>
</evidence>
<name>A0A183GX53_HELPZ</name>
<proteinExistence type="predicted"/>
<evidence type="ECO:0000313" key="2">
    <source>
        <dbReference type="WBParaSite" id="HPBE_0002727301-mRNA-1"/>
    </source>
</evidence>
<keyword evidence="1" id="KW-1185">Reference proteome</keyword>